<dbReference type="PANTHER" id="PTHR43257:SF2">
    <property type="entry name" value="PYRUVATE DEHYDROGENASE E1 COMPONENT SUBUNIT BETA"/>
    <property type="match status" value="1"/>
</dbReference>
<reference evidence="5" key="1">
    <citation type="submission" date="2014-06" db="EMBL/GenBank/DDBJ databases">
        <title>Key roles for freshwater Actinobacteria revealed by deep metagenomic sequencing.</title>
        <authorList>
            <person name="Ghai R."/>
            <person name="Mizuno C.M."/>
            <person name="Picazo A."/>
            <person name="Camacho A."/>
            <person name="Rodriguez-Valera F."/>
        </authorList>
    </citation>
    <scope>NUCLEOTIDE SEQUENCE</scope>
</reference>
<comment type="cofactor">
    <cofactor evidence="1">
        <name>thiamine diphosphate</name>
        <dbReference type="ChEBI" id="CHEBI:58937"/>
    </cofactor>
</comment>
<keyword evidence="3" id="KW-0786">Thiamine pyrophosphate</keyword>
<dbReference type="EMBL" id="JNSL01000008">
    <property type="protein sequence ID" value="KGA21335.1"/>
    <property type="molecule type" value="Genomic_DNA"/>
</dbReference>
<comment type="caution">
    <text evidence="5">The sequence shown here is derived from an EMBL/GenBank/DDBJ whole genome shotgun (WGS) entry which is preliminary data.</text>
</comment>
<dbReference type="InterPro" id="IPR029061">
    <property type="entry name" value="THDP-binding"/>
</dbReference>
<dbReference type="SUPFAM" id="SSF52922">
    <property type="entry name" value="TK C-terminal domain-like"/>
    <property type="match status" value="1"/>
</dbReference>
<gene>
    <name evidence="5" type="ORF">GM51_2425</name>
</gene>
<dbReference type="FunFam" id="3.40.50.970:FF:000001">
    <property type="entry name" value="Pyruvate dehydrogenase E1 beta subunit"/>
    <property type="match status" value="1"/>
</dbReference>
<dbReference type="Pfam" id="PF02780">
    <property type="entry name" value="Transketolase_C"/>
    <property type="match status" value="1"/>
</dbReference>
<dbReference type="Gene3D" id="3.40.50.970">
    <property type="match status" value="1"/>
</dbReference>
<evidence type="ECO:0000259" key="4">
    <source>
        <dbReference type="SMART" id="SM00861"/>
    </source>
</evidence>
<dbReference type="InterPro" id="IPR033248">
    <property type="entry name" value="Transketolase_C"/>
</dbReference>
<proteinExistence type="predicted"/>
<keyword evidence="5" id="KW-0670">Pyruvate</keyword>
<keyword evidence="2" id="KW-0560">Oxidoreductase</keyword>
<protein>
    <submittedName>
        <fullName evidence="5">Pyruvate dehydrogenase</fullName>
    </submittedName>
</protein>
<dbReference type="InterPro" id="IPR005475">
    <property type="entry name" value="Transketolase-like_Pyr-bd"/>
</dbReference>
<dbReference type="FunFam" id="3.40.50.920:FF:000001">
    <property type="entry name" value="Pyruvate dehydrogenase E1 beta subunit"/>
    <property type="match status" value="1"/>
</dbReference>
<name>A0A094QAR4_9ZZZZ</name>
<evidence type="ECO:0000256" key="2">
    <source>
        <dbReference type="ARBA" id="ARBA00023002"/>
    </source>
</evidence>
<dbReference type="GO" id="GO:0016491">
    <property type="term" value="F:oxidoreductase activity"/>
    <property type="evidence" value="ECO:0007669"/>
    <property type="project" value="UniProtKB-KW"/>
</dbReference>
<dbReference type="InterPro" id="IPR009014">
    <property type="entry name" value="Transketo_C/PFOR_II"/>
</dbReference>
<dbReference type="AlphaFoldDB" id="A0A094QAR4"/>
<evidence type="ECO:0000313" key="5">
    <source>
        <dbReference type="EMBL" id="KGA21335.1"/>
    </source>
</evidence>
<evidence type="ECO:0000256" key="1">
    <source>
        <dbReference type="ARBA" id="ARBA00001964"/>
    </source>
</evidence>
<dbReference type="PANTHER" id="PTHR43257">
    <property type="entry name" value="PYRUVATE DEHYDROGENASE E1 COMPONENT BETA SUBUNIT"/>
    <property type="match status" value="1"/>
</dbReference>
<dbReference type="SMART" id="SM00861">
    <property type="entry name" value="Transket_pyr"/>
    <property type="match status" value="1"/>
</dbReference>
<dbReference type="Pfam" id="PF02779">
    <property type="entry name" value="Transket_pyr"/>
    <property type="match status" value="1"/>
</dbReference>
<accession>A0A094QAR4</accession>
<dbReference type="CDD" id="cd07036">
    <property type="entry name" value="TPP_PYR_E1-PDHc-beta_like"/>
    <property type="match status" value="1"/>
</dbReference>
<dbReference type="Gene3D" id="3.40.50.920">
    <property type="match status" value="1"/>
</dbReference>
<sequence>MSEKTMIEAIRECLDQEMEADSCVVVIGEDVGVLGGVFRATDGLQARFGKERVVDMPLAEGVIVGSGIGLAMSGLRPVIELQFLGFGHQAFHQIGQQVARLRYRSQGRHSLPLVIRSPFGGGVRTPELHSDAFEAFYTHTPGLKVVAPATAYDAKGLLAAAMESDDPVLYLEPLKGYRLTKDEVPDERYTVPLGKLRVARAGADVTLIAWSAAVNVAERAAEELSEQGVSVEVLDLRSLNPLDIDGISESVAKTGRVAILHEAPLTGGFGGELVATIQQECFYSLEAPIIRISAPDTPYPLGGVEDLYIPDVDRVVAEVAALAKASA</sequence>
<feature type="domain" description="Transketolase-like pyrimidine-binding" evidence="4">
    <location>
        <begin position="4"/>
        <end position="179"/>
    </location>
</feature>
<evidence type="ECO:0000256" key="3">
    <source>
        <dbReference type="ARBA" id="ARBA00023052"/>
    </source>
</evidence>
<organism evidence="5">
    <name type="scientific">freshwater metagenome</name>
    <dbReference type="NCBI Taxonomy" id="449393"/>
    <lineage>
        <taxon>unclassified sequences</taxon>
        <taxon>metagenomes</taxon>
        <taxon>ecological metagenomes</taxon>
    </lineage>
</organism>
<dbReference type="SUPFAM" id="SSF52518">
    <property type="entry name" value="Thiamin diphosphate-binding fold (THDP-binding)"/>
    <property type="match status" value="1"/>
</dbReference>